<keyword evidence="3" id="KW-0645">Protease</keyword>
<keyword evidence="1" id="KW-0472">Membrane</keyword>
<dbReference type="PANTHER" id="PTHR36435:SF1">
    <property type="entry name" value="CAAX AMINO TERMINAL PROTEASE FAMILY PROTEIN"/>
    <property type="match status" value="1"/>
</dbReference>
<keyword evidence="1" id="KW-0812">Transmembrane</keyword>
<evidence type="ECO:0000313" key="3">
    <source>
        <dbReference type="EMBL" id="ROH89491.1"/>
    </source>
</evidence>
<dbReference type="NCBIfam" id="NF033192">
    <property type="entry name" value="JDVT-CAAX"/>
    <property type="match status" value="1"/>
</dbReference>
<protein>
    <submittedName>
        <fullName evidence="3">JDVT-CTERM system CAAX-type protease</fullName>
    </submittedName>
</protein>
<evidence type="ECO:0000259" key="2">
    <source>
        <dbReference type="Pfam" id="PF02517"/>
    </source>
</evidence>
<dbReference type="InterPro" id="IPR003675">
    <property type="entry name" value="Rce1/LyrA-like_dom"/>
</dbReference>
<keyword evidence="1" id="KW-1133">Transmembrane helix</keyword>
<evidence type="ECO:0000313" key="4">
    <source>
        <dbReference type="Proteomes" id="UP000282106"/>
    </source>
</evidence>
<organism evidence="3 4">
    <name type="scientific">Stagnimonas aquatica</name>
    <dbReference type="NCBI Taxonomy" id="2689987"/>
    <lineage>
        <taxon>Bacteria</taxon>
        <taxon>Pseudomonadati</taxon>
        <taxon>Pseudomonadota</taxon>
        <taxon>Gammaproteobacteria</taxon>
        <taxon>Nevskiales</taxon>
        <taxon>Nevskiaceae</taxon>
        <taxon>Stagnimonas</taxon>
    </lineage>
</organism>
<keyword evidence="3" id="KW-0378">Hydrolase</keyword>
<dbReference type="InterPro" id="IPR052710">
    <property type="entry name" value="CAAX_protease"/>
</dbReference>
<feature type="domain" description="CAAX prenyl protease 2/Lysostaphin resistance protein A-like" evidence="2">
    <location>
        <begin position="87"/>
        <end position="180"/>
    </location>
</feature>
<evidence type="ECO:0000256" key="1">
    <source>
        <dbReference type="SAM" id="Phobius"/>
    </source>
</evidence>
<accession>A0A3N0VA53</accession>
<dbReference type="GO" id="GO:0080120">
    <property type="term" value="P:CAAX-box protein maturation"/>
    <property type="evidence" value="ECO:0007669"/>
    <property type="project" value="UniProtKB-ARBA"/>
</dbReference>
<feature type="transmembrane region" description="Helical" evidence="1">
    <location>
        <begin position="54"/>
        <end position="74"/>
    </location>
</feature>
<dbReference type="InParanoid" id="A0A3N0VA53"/>
<proteinExistence type="predicted"/>
<dbReference type="PANTHER" id="PTHR36435">
    <property type="entry name" value="SLR1288 PROTEIN"/>
    <property type="match status" value="1"/>
</dbReference>
<dbReference type="Pfam" id="PF02517">
    <property type="entry name" value="Rce1-like"/>
    <property type="match status" value="1"/>
</dbReference>
<keyword evidence="4" id="KW-1185">Reference proteome</keyword>
<dbReference type="Proteomes" id="UP000282106">
    <property type="component" value="Unassembled WGS sequence"/>
</dbReference>
<dbReference type="GO" id="GO:0006508">
    <property type="term" value="P:proteolysis"/>
    <property type="evidence" value="ECO:0007669"/>
    <property type="project" value="UniProtKB-KW"/>
</dbReference>
<dbReference type="AlphaFoldDB" id="A0A3N0VA53"/>
<comment type="caution">
    <text evidence="3">The sequence shown here is derived from an EMBL/GenBank/DDBJ whole genome shotgun (WGS) entry which is preliminary data.</text>
</comment>
<feature type="transmembrane region" description="Helical" evidence="1">
    <location>
        <begin position="167"/>
        <end position="187"/>
    </location>
</feature>
<name>A0A3N0VA53_9GAMM</name>
<feature type="transmembrane region" description="Helical" evidence="1">
    <location>
        <begin position="143"/>
        <end position="160"/>
    </location>
</feature>
<gene>
    <name evidence="3" type="ORF">ED208_10165</name>
</gene>
<reference evidence="3 4" key="1">
    <citation type="submission" date="2018-10" db="EMBL/GenBank/DDBJ databases">
        <authorList>
            <person name="Chen W.-M."/>
        </authorList>
    </citation>
    <scope>NUCLEOTIDE SEQUENCE [LARGE SCALE GENOMIC DNA]</scope>
    <source>
        <strain evidence="3 4">THS-13</strain>
    </source>
</reference>
<dbReference type="GO" id="GO:0004175">
    <property type="term" value="F:endopeptidase activity"/>
    <property type="evidence" value="ECO:0007669"/>
    <property type="project" value="UniProtKB-ARBA"/>
</dbReference>
<dbReference type="EMBL" id="RJVO01000004">
    <property type="protein sequence ID" value="ROH89491.1"/>
    <property type="molecule type" value="Genomic_DNA"/>
</dbReference>
<sequence length="188" mass="20554">MRHQQPRPATDRRHGAVLPAPPPAAAGWLAGPGIGLFQPVVARLRYDAPLRDRLFLAALAAALPACALLAWVRTGTLTWHWQSPDLKTVLLVLIFHPLVEELAFRGAIQEALLRRLPVGFGPLSFANLVTSLLFAAMHLGSRAAWLAIATFIPSLVFGYFRERHGSLLSPIVLHMVYNGMALLLLPLP</sequence>